<keyword evidence="5 8" id="KW-0653">Protein transport</keyword>
<accession>Q21ER1</accession>
<evidence type="ECO:0000256" key="4">
    <source>
        <dbReference type="ARBA" id="ARBA00022692"/>
    </source>
</evidence>
<keyword evidence="3" id="KW-1003">Cell membrane</keyword>
<dbReference type="Proteomes" id="UP000001947">
    <property type="component" value="Chromosome"/>
</dbReference>
<dbReference type="RefSeq" id="WP_011470033.1">
    <property type="nucleotide sequence ID" value="NC_007912.1"/>
</dbReference>
<keyword evidence="12" id="KW-1185">Reference proteome</keyword>
<dbReference type="Pfam" id="PF01618">
    <property type="entry name" value="MotA_ExbB"/>
    <property type="match status" value="1"/>
</dbReference>
<dbReference type="eggNOG" id="COG0811">
    <property type="taxonomic scope" value="Bacteria"/>
</dbReference>
<evidence type="ECO:0000256" key="6">
    <source>
        <dbReference type="ARBA" id="ARBA00022989"/>
    </source>
</evidence>
<dbReference type="InterPro" id="IPR050790">
    <property type="entry name" value="ExbB/TolQ_transport"/>
</dbReference>
<comment type="similarity">
    <text evidence="8">Belongs to the exbB/tolQ family.</text>
</comment>
<dbReference type="STRING" id="203122.Sde_3563"/>
<evidence type="ECO:0000256" key="9">
    <source>
        <dbReference type="SAM" id="Phobius"/>
    </source>
</evidence>
<dbReference type="GeneID" id="98615174"/>
<dbReference type="InterPro" id="IPR002898">
    <property type="entry name" value="MotA_ExbB_proton_chnl"/>
</dbReference>
<evidence type="ECO:0000313" key="11">
    <source>
        <dbReference type="EMBL" id="ABD82818.1"/>
    </source>
</evidence>
<evidence type="ECO:0000313" key="12">
    <source>
        <dbReference type="Proteomes" id="UP000001947"/>
    </source>
</evidence>
<dbReference type="EMBL" id="CP000282">
    <property type="protein sequence ID" value="ABD82818.1"/>
    <property type="molecule type" value="Genomic_DNA"/>
</dbReference>
<organism evidence="11 12">
    <name type="scientific">Saccharophagus degradans (strain 2-40 / ATCC 43961 / DSM 17024)</name>
    <dbReference type="NCBI Taxonomy" id="203122"/>
    <lineage>
        <taxon>Bacteria</taxon>
        <taxon>Pseudomonadati</taxon>
        <taxon>Pseudomonadota</taxon>
        <taxon>Gammaproteobacteria</taxon>
        <taxon>Cellvibrionales</taxon>
        <taxon>Cellvibrionaceae</taxon>
        <taxon>Saccharophagus</taxon>
    </lineage>
</organism>
<comment type="subcellular location">
    <subcellularLocation>
        <location evidence="1">Cell membrane</location>
        <topology evidence="1">Multi-pass membrane protein</topology>
    </subcellularLocation>
    <subcellularLocation>
        <location evidence="8">Membrane</location>
        <topology evidence="8">Multi-pass membrane protein</topology>
    </subcellularLocation>
</comment>
<evidence type="ECO:0000256" key="5">
    <source>
        <dbReference type="ARBA" id="ARBA00022927"/>
    </source>
</evidence>
<keyword evidence="4 9" id="KW-0812">Transmembrane</keyword>
<dbReference type="GO" id="GO:0017038">
    <property type="term" value="P:protein import"/>
    <property type="evidence" value="ECO:0007669"/>
    <property type="project" value="TreeGrafter"/>
</dbReference>
<evidence type="ECO:0000256" key="7">
    <source>
        <dbReference type="ARBA" id="ARBA00023136"/>
    </source>
</evidence>
<keyword evidence="7 9" id="KW-0472">Membrane</keyword>
<protein>
    <submittedName>
        <fullName evidence="11">MotA/TolQ/ExbB proton channel</fullName>
    </submittedName>
</protein>
<evidence type="ECO:0000256" key="3">
    <source>
        <dbReference type="ARBA" id="ARBA00022475"/>
    </source>
</evidence>
<dbReference type="GO" id="GO:0005886">
    <property type="term" value="C:plasma membrane"/>
    <property type="evidence" value="ECO:0007669"/>
    <property type="project" value="UniProtKB-SubCell"/>
</dbReference>
<dbReference type="HOGENOM" id="CLU_053325_4_3_6"/>
<proteinExistence type="inferred from homology"/>
<dbReference type="PANTHER" id="PTHR30625:SF15">
    <property type="entry name" value="BIOPOLYMER TRANSPORT PROTEIN EXBB"/>
    <property type="match status" value="1"/>
</dbReference>
<evidence type="ECO:0000256" key="2">
    <source>
        <dbReference type="ARBA" id="ARBA00022448"/>
    </source>
</evidence>
<dbReference type="AlphaFoldDB" id="Q21ER1"/>
<keyword evidence="2 8" id="KW-0813">Transport</keyword>
<evidence type="ECO:0000259" key="10">
    <source>
        <dbReference type="Pfam" id="PF01618"/>
    </source>
</evidence>
<reference evidence="11 12" key="1">
    <citation type="journal article" date="2008" name="PLoS Genet.">
        <title>Complete genome sequence of the complex carbohydrate-degrading marine bacterium, Saccharophagus degradans strain 2-40 T.</title>
        <authorList>
            <person name="Weiner R.M."/>
            <person name="Taylor L.E.II."/>
            <person name="Henrissat B."/>
            <person name="Hauser L."/>
            <person name="Land M."/>
            <person name="Coutinho P.M."/>
            <person name="Rancurel C."/>
            <person name="Saunders E.H."/>
            <person name="Longmire A.G."/>
            <person name="Zhang H."/>
            <person name="Bayer E.A."/>
            <person name="Gilbert H.J."/>
            <person name="Larimer F."/>
            <person name="Zhulin I.B."/>
            <person name="Ekborg N.A."/>
            <person name="Lamed R."/>
            <person name="Richardson P.M."/>
            <person name="Borovok I."/>
            <person name="Hutcheson S."/>
        </authorList>
    </citation>
    <scope>NUCLEOTIDE SEQUENCE [LARGE SCALE GENOMIC DNA]</scope>
    <source>
        <strain evidence="12">2-40 / ATCC 43961 / DSM 17024</strain>
    </source>
</reference>
<evidence type="ECO:0000256" key="8">
    <source>
        <dbReference type="RuleBase" id="RU004057"/>
    </source>
</evidence>
<evidence type="ECO:0000256" key="1">
    <source>
        <dbReference type="ARBA" id="ARBA00004651"/>
    </source>
</evidence>
<feature type="domain" description="MotA/TolQ/ExbB proton channel" evidence="10">
    <location>
        <begin position="69"/>
        <end position="194"/>
    </location>
</feature>
<dbReference type="PANTHER" id="PTHR30625">
    <property type="entry name" value="PROTEIN TOLQ"/>
    <property type="match status" value="1"/>
</dbReference>
<keyword evidence="6 9" id="KW-1133">Transmembrane helix</keyword>
<feature type="transmembrane region" description="Helical" evidence="9">
    <location>
        <begin position="114"/>
        <end position="135"/>
    </location>
</feature>
<feature type="transmembrane region" description="Helical" evidence="9">
    <location>
        <begin position="155"/>
        <end position="177"/>
    </location>
</feature>
<feature type="transmembrane region" description="Helical" evidence="9">
    <location>
        <begin position="14"/>
        <end position="35"/>
    </location>
</feature>
<dbReference type="KEGG" id="sde:Sde_3563"/>
<dbReference type="OrthoDB" id="5728265at2"/>
<sequence>MNTIISFFQNGAEFMYPIALVLVVGLAIAIERFIFLTNAKVSNRRAFDRILPLLRKKDYGAVVDLARQSKAPVGRIVAAGIARLQQTPRRDEIEYAMEEGVMEAVPRLEKRTPYLATLANIATLLGLLGTIMGLIEAFTAVANADPAVKATLLSNSISLAMNTTAFGLIVAIPLLMLHAMLQSKTTEIVDSLEMAGVKCLNIMSAANAFAAKSRSTDAAK</sequence>
<gene>
    <name evidence="11" type="ordered locus">Sde_3563</name>
</gene>
<name>Q21ER1_SACD2</name>